<sequence length="166" mass="18802">MANSLTSLIDGFIDRQGRLCALLILPLCLVVIYEVFMRYVFNAPTTWGFEATTFLYGIHYMLGLAYTELHNGHVKVDIVTARIKTKTAAILAIATNCVIFLPVMTLLTYWTGRFAWDSTLQMEKNPTSWAPPIWPIKIIMAVSFLFLLLQGISKLVHDIRSLQSMD</sequence>
<reference evidence="12" key="1">
    <citation type="submission" date="2016-11" db="EMBL/GenBank/DDBJ databases">
        <authorList>
            <person name="Varghese N."/>
            <person name="Submissions S."/>
        </authorList>
    </citation>
    <scope>NUCLEOTIDE SEQUENCE [LARGE SCALE GENOMIC DNA]</scope>
    <source>
        <strain evidence="12">DSM 9756</strain>
    </source>
</reference>
<dbReference type="EMBL" id="FQVB01000012">
    <property type="protein sequence ID" value="SHF18661.1"/>
    <property type="molecule type" value="Genomic_DNA"/>
</dbReference>
<comment type="subcellular location">
    <subcellularLocation>
        <location evidence="1">Cell inner membrane</location>
        <topology evidence="1">Multi-pass membrane protein</topology>
    </subcellularLocation>
</comment>
<keyword evidence="3" id="KW-1003">Cell membrane</keyword>
<dbReference type="PANTHER" id="PTHR35011:SF4">
    <property type="entry name" value="SLL1102 PROTEIN"/>
    <property type="match status" value="1"/>
</dbReference>
<dbReference type="PANTHER" id="PTHR35011">
    <property type="entry name" value="2,3-DIKETO-L-GULONATE TRAP TRANSPORTER SMALL PERMEASE PROTEIN YIAM"/>
    <property type="match status" value="1"/>
</dbReference>
<feature type="domain" description="Tripartite ATP-independent periplasmic transporters DctQ component" evidence="10">
    <location>
        <begin position="27"/>
        <end position="160"/>
    </location>
</feature>
<dbReference type="GO" id="GO:0005886">
    <property type="term" value="C:plasma membrane"/>
    <property type="evidence" value="ECO:0007669"/>
    <property type="project" value="UniProtKB-SubCell"/>
</dbReference>
<keyword evidence="7 9" id="KW-0472">Membrane</keyword>
<evidence type="ECO:0000256" key="9">
    <source>
        <dbReference type="SAM" id="Phobius"/>
    </source>
</evidence>
<protein>
    <submittedName>
        <fullName evidence="11">TRAP-type mannitol/chloroaromatic compound transport system, small permease component</fullName>
    </submittedName>
</protein>
<keyword evidence="4" id="KW-0997">Cell inner membrane</keyword>
<dbReference type="Proteomes" id="UP000184076">
    <property type="component" value="Unassembled WGS sequence"/>
</dbReference>
<evidence type="ECO:0000256" key="1">
    <source>
        <dbReference type="ARBA" id="ARBA00004429"/>
    </source>
</evidence>
<evidence type="ECO:0000313" key="12">
    <source>
        <dbReference type="Proteomes" id="UP000184076"/>
    </source>
</evidence>
<name>A0A1M4ZKX9_9BACT</name>
<evidence type="ECO:0000256" key="8">
    <source>
        <dbReference type="ARBA" id="ARBA00038436"/>
    </source>
</evidence>
<dbReference type="Pfam" id="PF04290">
    <property type="entry name" value="DctQ"/>
    <property type="match status" value="1"/>
</dbReference>
<keyword evidence="6 9" id="KW-1133">Transmembrane helix</keyword>
<organism evidence="11 12">
    <name type="scientific">Desulfacinum infernum DSM 9756</name>
    <dbReference type="NCBI Taxonomy" id="1121391"/>
    <lineage>
        <taxon>Bacteria</taxon>
        <taxon>Pseudomonadati</taxon>
        <taxon>Thermodesulfobacteriota</taxon>
        <taxon>Syntrophobacteria</taxon>
        <taxon>Syntrophobacterales</taxon>
        <taxon>Syntrophobacteraceae</taxon>
        <taxon>Desulfacinum</taxon>
    </lineage>
</organism>
<keyword evidence="5 9" id="KW-0812">Transmembrane</keyword>
<proteinExistence type="inferred from homology"/>
<evidence type="ECO:0000256" key="6">
    <source>
        <dbReference type="ARBA" id="ARBA00022989"/>
    </source>
</evidence>
<dbReference type="STRING" id="1121391.SAMN02745206_01496"/>
<evidence type="ECO:0000256" key="5">
    <source>
        <dbReference type="ARBA" id="ARBA00022692"/>
    </source>
</evidence>
<keyword evidence="2" id="KW-0813">Transport</keyword>
<comment type="similarity">
    <text evidence="8">Belongs to the TRAP transporter small permease family.</text>
</comment>
<accession>A0A1M4ZKX9</accession>
<dbReference type="InterPro" id="IPR055348">
    <property type="entry name" value="DctQ"/>
</dbReference>
<evidence type="ECO:0000313" key="11">
    <source>
        <dbReference type="EMBL" id="SHF18661.1"/>
    </source>
</evidence>
<evidence type="ECO:0000259" key="10">
    <source>
        <dbReference type="Pfam" id="PF04290"/>
    </source>
</evidence>
<feature type="transmembrane region" description="Helical" evidence="9">
    <location>
        <begin position="132"/>
        <end position="152"/>
    </location>
</feature>
<keyword evidence="12" id="KW-1185">Reference proteome</keyword>
<evidence type="ECO:0000256" key="7">
    <source>
        <dbReference type="ARBA" id="ARBA00023136"/>
    </source>
</evidence>
<evidence type="ECO:0000256" key="4">
    <source>
        <dbReference type="ARBA" id="ARBA00022519"/>
    </source>
</evidence>
<dbReference type="InterPro" id="IPR007387">
    <property type="entry name" value="TRAP_DctQ"/>
</dbReference>
<feature type="transmembrane region" description="Helical" evidence="9">
    <location>
        <begin position="47"/>
        <end position="67"/>
    </location>
</feature>
<dbReference type="RefSeq" id="WP_073038369.1">
    <property type="nucleotide sequence ID" value="NZ_FQVB01000012.1"/>
</dbReference>
<feature type="transmembrane region" description="Helical" evidence="9">
    <location>
        <begin position="20"/>
        <end position="41"/>
    </location>
</feature>
<gene>
    <name evidence="11" type="ORF">SAMN02745206_01496</name>
</gene>
<evidence type="ECO:0000256" key="2">
    <source>
        <dbReference type="ARBA" id="ARBA00022448"/>
    </source>
</evidence>
<evidence type="ECO:0000256" key="3">
    <source>
        <dbReference type="ARBA" id="ARBA00022475"/>
    </source>
</evidence>
<dbReference type="AlphaFoldDB" id="A0A1M4ZKX9"/>
<feature type="transmembrane region" description="Helical" evidence="9">
    <location>
        <begin position="88"/>
        <end position="112"/>
    </location>
</feature>